<dbReference type="AlphaFoldDB" id="A0ABD2M5K9"/>
<feature type="compositionally biased region" description="Polar residues" evidence="1">
    <location>
        <begin position="120"/>
        <end position="132"/>
    </location>
</feature>
<evidence type="ECO:0000256" key="1">
    <source>
        <dbReference type="SAM" id="MobiDB-lite"/>
    </source>
</evidence>
<keyword evidence="3" id="KW-1185">Reference proteome</keyword>
<accession>A0ABD2M5K9</accession>
<dbReference type="Proteomes" id="UP001620626">
    <property type="component" value="Unassembled WGS sequence"/>
</dbReference>
<feature type="region of interest" description="Disordered" evidence="1">
    <location>
        <begin position="59"/>
        <end position="148"/>
    </location>
</feature>
<proteinExistence type="predicted"/>
<feature type="compositionally biased region" description="Polar residues" evidence="1">
    <location>
        <begin position="61"/>
        <end position="72"/>
    </location>
</feature>
<protein>
    <submittedName>
        <fullName evidence="2">Uncharacterized protein</fullName>
    </submittedName>
</protein>
<comment type="caution">
    <text evidence="2">The sequence shown here is derived from an EMBL/GenBank/DDBJ whole genome shotgun (WGS) entry which is preliminary data.</text>
</comment>
<organism evidence="2 3">
    <name type="scientific">Heterodera trifolii</name>
    <dbReference type="NCBI Taxonomy" id="157864"/>
    <lineage>
        <taxon>Eukaryota</taxon>
        <taxon>Metazoa</taxon>
        <taxon>Ecdysozoa</taxon>
        <taxon>Nematoda</taxon>
        <taxon>Chromadorea</taxon>
        <taxon>Rhabditida</taxon>
        <taxon>Tylenchina</taxon>
        <taxon>Tylenchomorpha</taxon>
        <taxon>Tylenchoidea</taxon>
        <taxon>Heteroderidae</taxon>
        <taxon>Heteroderinae</taxon>
        <taxon>Heterodera</taxon>
    </lineage>
</organism>
<evidence type="ECO:0000313" key="2">
    <source>
        <dbReference type="EMBL" id="KAL3122812.1"/>
    </source>
</evidence>
<feature type="compositionally biased region" description="Polar residues" evidence="1">
    <location>
        <begin position="97"/>
        <end position="110"/>
    </location>
</feature>
<evidence type="ECO:0000313" key="3">
    <source>
        <dbReference type="Proteomes" id="UP001620626"/>
    </source>
</evidence>
<dbReference type="EMBL" id="JBICBT010000125">
    <property type="protein sequence ID" value="KAL3122812.1"/>
    <property type="molecule type" value="Genomic_DNA"/>
</dbReference>
<reference evidence="2 3" key="1">
    <citation type="submission" date="2024-10" db="EMBL/GenBank/DDBJ databases">
        <authorList>
            <person name="Kim D."/>
        </authorList>
    </citation>
    <scope>NUCLEOTIDE SEQUENCE [LARGE SCALE GENOMIC DNA]</scope>
    <source>
        <strain evidence="2">BH-2024</strain>
    </source>
</reference>
<feature type="compositionally biased region" description="Polar residues" evidence="1">
    <location>
        <begin position="79"/>
        <end position="90"/>
    </location>
</feature>
<name>A0ABD2M5K9_9BILA</name>
<sequence length="148" mass="16339">MPGWECLSDRINSRDQFGFQSIAEMDHFCLKWKDMAWAAYVNVLSWELIRMKKSPEMTIIGSDQNGVKSDQSPEVIKNGSDQNGVKSDQSPEVIKNGSDQNGVKSDQSPEVTKKGKTDQNGKSGKSNANGQRKSAEKSVNKVMKKGGK</sequence>
<gene>
    <name evidence="2" type="ORF">niasHT_009103</name>
</gene>